<sequence>MSTVDKPTEDGPRPARPGRPTIGIALGGGAARGWSHIGVLRTLEAAGYAPDIIAGTSIGAVVGGCYAAGKLDGLEDFALSLNRRRMFGLMDFNLGGSGLITGTRLSDLLERQFGDTRTESLSRKFCAIATELNTGHEIWLSQGSLVDAMRASYALPGVFRPVKLANRWLIDGALVNPVPVSVCRAMGARLVIAVNLHADVFGRGTIQPYWDEARDDNGAEPMAPPPRSAGRMVRRQMFGHRDGAPGISSVMIDAFNITQDRIARARLGGDPPDVTVAPRMRKIGLFEFHRAREAIAGGIEAAERALEEIAEAVDTLGRAERA</sequence>
<dbReference type="SUPFAM" id="SSF52151">
    <property type="entry name" value="FabD/lysophospholipase-like"/>
    <property type="match status" value="1"/>
</dbReference>
<dbReference type="Pfam" id="PF01734">
    <property type="entry name" value="Patatin"/>
    <property type="match status" value="1"/>
</dbReference>
<name>A0AAW5R8E2_9HYPH</name>
<protein>
    <submittedName>
        <fullName evidence="6">Patatin-like phospholipase family protein</fullName>
    </submittedName>
</protein>
<feature type="active site" description="Nucleophile" evidence="4">
    <location>
        <position position="57"/>
    </location>
</feature>
<keyword evidence="1 4" id="KW-0378">Hydrolase</keyword>
<feature type="short sequence motif" description="GXSXG" evidence="4">
    <location>
        <begin position="55"/>
        <end position="59"/>
    </location>
</feature>
<comment type="caution">
    <text evidence="4">Lacks conserved residue(s) required for the propagation of feature annotation.</text>
</comment>
<proteinExistence type="predicted"/>
<keyword evidence="7" id="KW-1185">Reference proteome</keyword>
<dbReference type="GO" id="GO:0016787">
    <property type="term" value="F:hydrolase activity"/>
    <property type="evidence" value="ECO:0007669"/>
    <property type="project" value="UniProtKB-UniRule"/>
</dbReference>
<evidence type="ECO:0000259" key="5">
    <source>
        <dbReference type="PROSITE" id="PS51635"/>
    </source>
</evidence>
<comment type="caution">
    <text evidence="6">The sequence shown here is derived from an EMBL/GenBank/DDBJ whole genome shotgun (WGS) entry which is preliminary data.</text>
</comment>
<dbReference type="PANTHER" id="PTHR14226">
    <property type="entry name" value="NEUROPATHY TARGET ESTERASE/SWISS CHEESE D.MELANOGASTER"/>
    <property type="match status" value="1"/>
</dbReference>
<dbReference type="RefSeq" id="WP_261618517.1">
    <property type="nucleotide sequence ID" value="NZ_JALIDZ010000019.1"/>
</dbReference>
<dbReference type="Gene3D" id="3.40.1090.10">
    <property type="entry name" value="Cytosolic phospholipase A2 catalytic domain"/>
    <property type="match status" value="1"/>
</dbReference>
<dbReference type="PANTHER" id="PTHR14226:SF76">
    <property type="entry name" value="NTE FAMILY PROTEIN RSSA"/>
    <property type="match status" value="1"/>
</dbReference>
<feature type="domain" description="PNPLA" evidence="5">
    <location>
        <begin position="24"/>
        <end position="184"/>
    </location>
</feature>
<dbReference type="AlphaFoldDB" id="A0AAW5R8E2"/>
<dbReference type="InterPro" id="IPR016035">
    <property type="entry name" value="Acyl_Trfase/lysoPLipase"/>
</dbReference>
<feature type="active site" description="Proton acceptor" evidence="4">
    <location>
        <position position="171"/>
    </location>
</feature>
<dbReference type="GO" id="GO:0016042">
    <property type="term" value="P:lipid catabolic process"/>
    <property type="evidence" value="ECO:0007669"/>
    <property type="project" value="UniProtKB-UniRule"/>
</dbReference>
<accession>A0AAW5R8E2</accession>
<dbReference type="EMBL" id="JALIDZ010000019">
    <property type="protein sequence ID" value="MCT8974929.1"/>
    <property type="molecule type" value="Genomic_DNA"/>
</dbReference>
<dbReference type="InterPro" id="IPR050301">
    <property type="entry name" value="NTE"/>
</dbReference>
<evidence type="ECO:0000256" key="2">
    <source>
        <dbReference type="ARBA" id="ARBA00022963"/>
    </source>
</evidence>
<dbReference type="InterPro" id="IPR002641">
    <property type="entry name" value="PNPLA_dom"/>
</dbReference>
<keyword evidence="3 4" id="KW-0443">Lipid metabolism</keyword>
<gene>
    <name evidence="6" type="ORF">MUB46_23980</name>
</gene>
<feature type="short sequence motif" description="DGA/G" evidence="4">
    <location>
        <begin position="171"/>
        <end position="173"/>
    </location>
</feature>
<organism evidence="6 7">
    <name type="scientific">Microbaculum marinisediminis</name>
    <dbReference type="NCBI Taxonomy" id="2931392"/>
    <lineage>
        <taxon>Bacteria</taxon>
        <taxon>Pseudomonadati</taxon>
        <taxon>Pseudomonadota</taxon>
        <taxon>Alphaproteobacteria</taxon>
        <taxon>Hyphomicrobiales</taxon>
        <taxon>Tepidamorphaceae</taxon>
        <taxon>Microbaculum</taxon>
    </lineage>
</organism>
<evidence type="ECO:0000256" key="1">
    <source>
        <dbReference type="ARBA" id="ARBA00022801"/>
    </source>
</evidence>
<evidence type="ECO:0000313" key="6">
    <source>
        <dbReference type="EMBL" id="MCT8974929.1"/>
    </source>
</evidence>
<keyword evidence="2 4" id="KW-0442">Lipid degradation</keyword>
<dbReference type="Proteomes" id="UP001320898">
    <property type="component" value="Unassembled WGS sequence"/>
</dbReference>
<evidence type="ECO:0000256" key="4">
    <source>
        <dbReference type="PROSITE-ProRule" id="PRU01161"/>
    </source>
</evidence>
<evidence type="ECO:0000256" key="3">
    <source>
        <dbReference type="ARBA" id="ARBA00023098"/>
    </source>
</evidence>
<reference evidence="6 7" key="1">
    <citation type="submission" date="2022-04" db="EMBL/GenBank/DDBJ databases">
        <authorList>
            <person name="Ye Y.-Q."/>
            <person name="Du Z.-J."/>
        </authorList>
    </citation>
    <scope>NUCLEOTIDE SEQUENCE [LARGE SCALE GENOMIC DNA]</scope>
    <source>
        <strain evidence="6 7">A6E488</strain>
    </source>
</reference>
<evidence type="ECO:0000313" key="7">
    <source>
        <dbReference type="Proteomes" id="UP001320898"/>
    </source>
</evidence>
<dbReference type="PROSITE" id="PS51635">
    <property type="entry name" value="PNPLA"/>
    <property type="match status" value="1"/>
</dbReference>